<sequence length="304" mass="35181">MSTTLDPPEQHQILENPSQLYDQLTAWCYTPVVLMDSDTAREWTELLSTKEFTSVTLEDTPGNLTGLLRAFNAFPYDDELNAARQAIKSFSITVKDPSEQESRPQTDRHLMTGLQIISLDPKPFTVSDGRQFYDAILDSPERPIWWEMYSIRIRGANVLGACIIGRSNYRTLKFVDIDGWITSSGCEKMEAKIEFDNVRKGMERISITRLAFHFDYRRFSPRIIRCDLGKEMSSRPLSTHRIKQWYTKWIEYLTKGTCLEEVWIFAHSSLAYVGTLDDDEKVTVRCRELGDEPKQGFPWGLHEE</sequence>
<organism evidence="1 2">
    <name type="scientific">Fusarium venenatum</name>
    <dbReference type="NCBI Taxonomy" id="56646"/>
    <lineage>
        <taxon>Eukaryota</taxon>
        <taxon>Fungi</taxon>
        <taxon>Dikarya</taxon>
        <taxon>Ascomycota</taxon>
        <taxon>Pezizomycotina</taxon>
        <taxon>Sordariomycetes</taxon>
        <taxon>Hypocreomycetidae</taxon>
        <taxon>Hypocreales</taxon>
        <taxon>Nectriaceae</taxon>
        <taxon>Fusarium</taxon>
    </lineage>
</organism>
<keyword evidence="2" id="KW-1185">Reference proteome</keyword>
<evidence type="ECO:0000313" key="2">
    <source>
        <dbReference type="Proteomes" id="UP000245910"/>
    </source>
</evidence>
<proteinExistence type="predicted"/>
<protein>
    <submittedName>
        <fullName evidence="1">Uncharacterized protein</fullName>
    </submittedName>
</protein>
<reference evidence="2" key="1">
    <citation type="submission" date="2014-10" db="EMBL/GenBank/DDBJ databases">
        <authorList>
            <person name="King R."/>
        </authorList>
    </citation>
    <scope>NUCLEOTIDE SEQUENCE [LARGE SCALE GENOMIC DNA]</scope>
    <source>
        <strain evidence="2">A3/5</strain>
    </source>
</reference>
<dbReference type="Proteomes" id="UP000245910">
    <property type="component" value="Chromosome I"/>
</dbReference>
<evidence type="ECO:0000313" key="1">
    <source>
        <dbReference type="EMBL" id="CEI64841.1"/>
    </source>
</evidence>
<dbReference type="EMBL" id="LN649229">
    <property type="protein sequence ID" value="CEI64841.1"/>
    <property type="molecule type" value="Genomic_DNA"/>
</dbReference>
<dbReference type="AlphaFoldDB" id="A0A2L2THG3"/>
<accession>A0A2L2THG3</accession>
<name>A0A2L2THG3_9HYPO</name>